<name>A0A3Q9KM42_STRGD</name>
<feature type="domain" description="Effector-associated" evidence="1">
    <location>
        <begin position="246"/>
        <end position="321"/>
    </location>
</feature>
<reference evidence="3 5" key="1">
    <citation type="submission" date="2018-04" db="EMBL/GenBank/DDBJ databases">
        <title>Complete genome sequences of Streptomyces griseoviridis K61 and characterization of antagonistic properties of biological control agents.</title>
        <authorList>
            <person name="Mariita R.M."/>
            <person name="Sello J.K."/>
        </authorList>
    </citation>
    <scope>NUCLEOTIDE SEQUENCE [LARGE SCALE GENOMIC DNA]</scope>
    <source>
        <strain evidence="3 5">K61</strain>
    </source>
</reference>
<dbReference type="EMBL" id="CP034687">
    <property type="protein sequence ID" value="AZS83831.1"/>
    <property type="molecule type" value="Genomic_DNA"/>
</dbReference>
<protein>
    <submittedName>
        <fullName evidence="2">Serine protease</fullName>
    </submittedName>
</protein>
<dbReference type="InterPro" id="IPR045431">
    <property type="entry name" value="EAD2"/>
</dbReference>
<evidence type="ECO:0000313" key="3">
    <source>
        <dbReference type="EMBL" id="QCN89317.1"/>
    </source>
</evidence>
<keyword evidence="5" id="KW-1185">Reference proteome</keyword>
<keyword evidence="2" id="KW-0378">Hydrolase</keyword>
<proteinExistence type="predicted"/>
<dbReference type="SUPFAM" id="SSF50494">
    <property type="entry name" value="Trypsin-like serine proteases"/>
    <property type="match status" value="1"/>
</dbReference>
<evidence type="ECO:0000313" key="5">
    <source>
        <dbReference type="Proteomes" id="UP000501753"/>
    </source>
</evidence>
<evidence type="ECO:0000313" key="2">
    <source>
        <dbReference type="EMBL" id="AZS83831.1"/>
    </source>
</evidence>
<evidence type="ECO:0000259" key="1">
    <source>
        <dbReference type="Pfam" id="PF19956"/>
    </source>
</evidence>
<sequence>MGTRNAGASVPPGAAGWRARIHGREGAGVAGAGLLLTERTVLTCAHVVEAALRLPDADRPPEGTVRVDFPAAEDGGAVPARVVEGGWLRRPPALDLAVLELAEPPPPSAVAAPVAVGGAETGALVTLFGHPAAVPDGVWTRGRVAGAGGPHARWRQIDGLDAVGAPVERGFSGAGVWDLGQGRVVGVLAAVLVTRRTDGPGGPRVSWMIPLDVLDPALLPAAPPPTAPRAVDDWAAAPPSALWPLVDRLLAMESFRLDAGPQLLGQLPAEIAAGTTRSANPRVQLYHLVGRCGEFARGPAALVRAVRWLEGDTLAVTEFAAEARKTWPDRLADDD</sequence>
<dbReference type="EMBL" id="CP029078">
    <property type="protein sequence ID" value="QCN89317.1"/>
    <property type="molecule type" value="Genomic_DNA"/>
</dbReference>
<dbReference type="OrthoDB" id="3307525at2"/>
<dbReference type="InterPro" id="IPR043504">
    <property type="entry name" value="Peptidase_S1_PA_chymotrypsin"/>
</dbReference>
<reference evidence="2 4" key="2">
    <citation type="submission" date="2018-12" db="EMBL/GenBank/DDBJ databases">
        <title>Streptomyces griseoviridis F1-27 complete genome.</title>
        <authorList>
            <person name="Mariita R.M."/>
            <person name="Sello J.K."/>
        </authorList>
    </citation>
    <scope>NUCLEOTIDE SEQUENCE [LARGE SCALE GENOMIC DNA]</scope>
    <source>
        <strain evidence="2 4">F1-27</strain>
    </source>
</reference>
<dbReference type="Pfam" id="PF19956">
    <property type="entry name" value="EAD2"/>
    <property type="match status" value="1"/>
</dbReference>
<dbReference type="Gene3D" id="2.40.10.10">
    <property type="entry name" value="Trypsin-like serine proteases"/>
    <property type="match status" value="2"/>
</dbReference>
<evidence type="ECO:0000313" key="4">
    <source>
        <dbReference type="Proteomes" id="UP000271291"/>
    </source>
</evidence>
<dbReference type="GO" id="GO:0008233">
    <property type="term" value="F:peptidase activity"/>
    <property type="evidence" value="ECO:0007669"/>
    <property type="project" value="UniProtKB-KW"/>
</dbReference>
<dbReference type="RefSeq" id="WP_127176740.1">
    <property type="nucleotide sequence ID" value="NZ_CP029078.1"/>
</dbReference>
<organism evidence="2 4">
    <name type="scientific">Streptomyces griseoviridis</name>
    <dbReference type="NCBI Taxonomy" id="45398"/>
    <lineage>
        <taxon>Bacteria</taxon>
        <taxon>Bacillati</taxon>
        <taxon>Actinomycetota</taxon>
        <taxon>Actinomycetes</taxon>
        <taxon>Kitasatosporales</taxon>
        <taxon>Streptomycetaceae</taxon>
        <taxon>Streptomyces</taxon>
    </lineage>
</organism>
<keyword evidence="2" id="KW-0645">Protease</keyword>
<dbReference type="Proteomes" id="UP000501753">
    <property type="component" value="Chromosome"/>
</dbReference>
<dbReference type="AlphaFoldDB" id="A0A3Q9KM42"/>
<dbReference type="Pfam" id="PF13365">
    <property type="entry name" value="Trypsin_2"/>
    <property type="match status" value="1"/>
</dbReference>
<accession>A0A3Q9KM42</accession>
<dbReference type="Proteomes" id="UP000271291">
    <property type="component" value="Chromosome"/>
</dbReference>
<dbReference type="KEGG" id="sgd:ELQ87_05650"/>
<dbReference type="InterPro" id="IPR009003">
    <property type="entry name" value="Peptidase_S1_PA"/>
</dbReference>
<gene>
    <name evidence="3" type="ORF">DDJ31_33705</name>
    <name evidence="2" type="ORF">ELQ87_05650</name>
</gene>
<dbReference type="GO" id="GO:0006508">
    <property type="term" value="P:proteolysis"/>
    <property type="evidence" value="ECO:0007669"/>
    <property type="project" value="UniProtKB-KW"/>
</dbReference>